<evidence type="ECO:0000256" key="3">
    <source>
        <dbReference type="ARBA" id="ARBA00022840"/>
    </source>
</evidence>
<evidence type="ECO:0000256" key="4">
    <source>
        <dbReference type="PROSITE-ProRule" id="PRU00409"/>
    </source>
</evidence>
<proteinExistence type="predicted"/>
<keyword evidence="1" id="KW-0436">Ligase</keyword>
<dbReference type="AlphaFoldDB" id="E1RGS2"/>
<dbReference type="GO" id="GO:0046872">
    <property type="term" value="F:metal ion binding"/>
    <property type="evidence" value="ECO:0007669"/>
    <property type="project" value="InterPro"/>
</dbReference>
<name>E1RGS2_METP4</name>
<dbReference type="SUPFAM" id="SSF56059">
    <property type="entry name" value="Glutathione synthetase ATP-binding domain-like"/>
    <property type="match status" value="1"/>
</dbReference>
<dbReference type="HOGENOM" id="CLU_057102_0_0_2"/>
<keyword evidence="3 4" id="KW-0067">ATP-binding</keyword>
<dbReference type="STRING" id="679926.Mpet_1610"/>
<protein>
    <recommendedName>
        <fullName evidence="5">ATP-grasp domain-containing protein</fullName>
    </recommendedName>
</protein>
<dbReference type="GO" id="GO:0005829">
    <property type="term" value="C:cytosol"/>
    <property type="evidence" value="ECO:0007669"/>
    <property type="project" value="TreeGrafter"/>
</dbReference>
<keyword evidence="2 4" id="KW-0547">Nucleotide-binding</keyword>
<evidence type="ECO:0000256" key="2">
    <source>
        <dbReference type="ARBA" id="ARBA00022741"/>
    </source>
</evidence>
<dbReference type="eggNOG" id="arCOG01595">
    <property type="taxonomic scope" value="Archaea"/>
</dbReference>
<keyword evidence="7" id="KW-1185">Reference proteome</keyword>
<dbReference type="GO" id="GO:0005524">
    <property type="term" value="F:ATP binding"/>
    <property type="evidence" value="ECO:0007669"/>
    <property type="project" value="UniProtKB-UniRule"/>
</dbReference>
<dbReference type="Pfam" id="PF02655">
    <property type="entry name" value="ATP-grasp_3"/>
    <property type="match status" value="1"/>
</dbReference>
<evidence type="ECO:0000313" key="7">
    <source>
        <dbReference type="Proteomes" id="UP000006565"/>
    </source>
</evidence>
<dbReference type="GO" id="GO:0016874">
    <property type="term" value="F:ligase activity"/>
    <property type="evidence" value="ECO:0007669"/>
    <property type="project" value="UniProtKB-KW"/>
</dbReference>
<dbReference type="GeneID" id="9744081"/>
<dbReference type="PANTHER" id="PTHR43055">
    <property type="entry name" value="FORMATE-DEPENDENT PHOSPHORIBOSYLGLYCINAMIDE FORMYLTRANSFERASE"/>
    <property type="match status" value="1"/>
</dbReference>
<sequence length="361" mass="39456">MKGRVLVAGFATRHVACSAKNAGYEVHAIDAFCDQDLQWNTKSCTIFEDLESLPGQIEEICKEIDPDYLVVTSGAEEISVSKKISGSCKDKAGIFTDKRKIQDFFRENSIRVPAILSDGSYPTMLKPCKGAGGWRNTVVESPEEENNFCEMWPETPYIRQEVVKGIPCSVSCIASGGRAKAIAANLQYLRGGDGERAYGFAGAATPFTNEKAGELMKEAERIASLSGCTGSIGIDFILSDDGIYAIEVNPRFQATLDIIEMSTGFNIFEAHINACKGIIPGSLPKAKKVIARRIIFADRDLIVKDDLKKYYPYVADIPRKNSQIEEGGAIISVYGEGDTLAGAESSLDKTIKEIGRYISRW</sequence>
<organism evidence="6 7">
    <name type="scientific">Methanolacinia petrolearia (strain DSM 11571 / OCM 486 / SEBR 4847)</name>
    <name type="common">Methanoplanus petrolearius</name>
    <dbReference type="NCBI Taxonomy" id="679926"/>
    <lineage>
        <taxon>Archaea</taxon>
        <taxon>Methanobacteriati</taxon>
        <taxon>Methanobacteriota</taxon>
        <taxon>Stenosarchaea group</taxon>
        <taxon>Methanomicrobia</taxon>
        <taxon>Methanomicrobiales</taxon>
        <taxon>Methanomicrobiaceae</taxon>
        <taxon>Methanolacinia</taxon>
    </lineage>
</organism>
<evidence type="ECO:0000259" key="5">
    <source>
        <dbReference type="PROSITE" id="PS50975"/>
    </source>
</evidence>
<feature type="domain" description="ATP-grasp" evidence="5">
    <location>
        <begin position="86"/>
        <end position="276"/>
    </location>
</feature>
<dbReference type="OrthoDB" id="11959at2157"/>
<dbReference type="Gene3D" id="3.30.470.20">
    <property type="entry name" value="ATP-grasp fold, B domain"/>
    <property type="match status" value="1"/>
</dbReference>
<evidence type="ECO:0000256" key="1">
    <source>
        <dbReference type="ARBA" id="ARBA00022598"/>
    </source>
</evidence>
<dbReference type="EMBL" id="CP002117">
    <property type="protein sequence ID" value="ADN36367.1"/>
    <property type="molecule type" value="Genomic_DNA"/>
</dbReference>
<dbReference type="InterPro" id="IPR003806">
    <property type="entry name" value="ATP-grasp_PylC-type"/>
</dbReference>
<dbReference type="PANTHER" id="PTHR43055:SF1">
    <property type="entry name" value="FORMATE-DEPENDENT PHOSPHORIBOSYLGLYCINAMIDE FORMYLTRANSFERASE"/>
    <property type="match status" value="1"/>
</dbReference>
<accession>E1RGS2</accession>
<evidence type="ECO:0000313" key="6">
    <source>
        <dbReference type="EMBL" id="ADN36367.1"/>
    </source>
</evidence>
<gene>
    <name evidence="6" type="ordered locus">Mpet_1610</name>
</gene>
<dbReference type="Proteomes" id="UP000006565">
    <property type="component" value="Chromosome"/>
</dbReference>
<dbReference type="KEGG" id="mpi:Mpet_1610"/>
<dbReference type="InterPro" id="IPR011761">
    <property type="entry name" value="ATP-grasp"/>
</dbReference>
<dbReference type="RefSeq" id="WP_013329544.1">
    <property type="nucleotide sequence ID" value="NC_014507.1"/>
</dbReference>
<reference evidence="6 7" key="1">
    <citation type="journal article" date="2010" name="Stand. Genomic Sci.">
        <title>Complete genome sequence of Methanoplanus petrolearius type strain (SEBR 4847).</title>
        <authorList>
            <person name="Brambilla E."/>
            <person name="Djao O.D."/>
            <person name="Daligault H."/>
            <person name="Lapidus A."/>
            <person name="Lucas S."/>
            <person name="Hammon N."/>
            <person name="Nolan M."/>
            <person name="Tice H."/>
            <person name="Cheng J.F."/>
            <person name="Han C."/>
            <person name="Tapia R."/>
            <person name="Goodwin L."/>
            <person name="Pitluck S."/>
            <person name="Liolios K."/>
            <person name="Ivanova N."/>
            <person name="Mavromatis K."/>
            <person name="Mikhailova N."/>
            <person name="Pati A."/>
            <person name="Chen A."/>
            <person name="Palaniappan K."/>
            <person name="Land M."/>
            <person name="Hauser L."/>
            <person name="Chang Y.J."/>
            <person name="Jeffries C.D."/>
            <person name="Rohde M."/>
            <person name="Spring S."/>
            <person name="Sikorski J."/>
            <person name="Goker M."/>
            <person name="Woyke T."/>
            <person name="Bristow J."/>
            <person name="Eisen J.A."/>
            <person name="Markowitz V."/>
            <person name="Hugenholtz P."/>
            <person name="Kyrpides N.C."/>
            <person name="Klenk H.P."/>
        </authorList>
    </citation>
    <scope>NUCLEOTIDE SEQUENCE [LARGE SCALE GENOMIC DNA]</scope>
    <source>
        <strain evidence="7">DSM 11571 / OCM 486 / SEBR 4847</strain>
    </source>
</reference>
<dbReference type="PROSITE" id="PS50975">
    <property type="entry name" value="ATP_GRASP"/>
    <property type="match status" value="1"/>
</dbReference>